<name>A0ABY6ZQB8_9BACL</name>
<dbReference type="InterPro" id="IPR013103">
    <property type="entry name" value="RVT_2"/>
</dbReference>
<dbReference type="EMBL" id="CP104070">
    <property type="protein sequence ID" value="WAH45031.1"/>
    <property type="molecule type" value="Genomic_DNA"/>
</dbReference>
<geneLocation type="plasmid" evidence="2 3">
    <name>unnamed3</name>
</geneLocation>
<sequence>MDDIIIIENDIAERRCLQETLAKKFEIMNLGRLKYFLEIEVAYSKEGIFLSLQKYLLDLFKEIGILGGNTTKKWIFCDDFFATVLKQPQNMFFTAVYPTFCNDFEKSPQN</sequence>
<protein>
    <recommendedName>
        <fullName evidence="1">Reverse transcriptase Ty1/copia-type domain-containing protein</fullName>
    </recommendedName>
</protein>
<dbReference type="Proteomes" id="UP001164761">
    <property type="component" value="Plasmid unnamed3"/>
</dbReference>
<dbReference type="Pfam" id="PF07727">
    <property type="entry name" value="RVT_2"/>
    <property type="match status" value="1"/>
</dbReference>
<proteinExistence type="predicted"/>
<organism evidence="2 3">
    <name type="scientific">Alicyclobacillus fastidiosus</name>
    <dbReference type="NCBI Taxonomy" id="392011"/>
    <lineage>
        <taxon>Bacteria</taxon>
        <taxon>Bacillati</taxon>
        <taxon>Bacillota</taxon>
        <taxon>Bacilli</taxon>
        <taxon>Bacillales</taxon>
        <taxon>Alicyclobacillaceae</taxon>
        <taxon>Alicyclobacillus</taxon>
    </lineage>
</organism>
<evidence type="ECO:0000313" key="2">
    <source>
        <dbReference type="EMBL" id="WAH45031.1"/>
    </source>
</evidence>
<gene>
    <name evidence="2" type="ORF">NZD89_29240</name>
</gene>
<reference evidence="2" key="1">
    <citation type="submission" date="2022-08" db="EMBL/GenBank/DDBJ databases">
        <title>Alicyclobacillus fastidiosus DSM 17978, complete genome.</title>
        <authorList>
            <person name="Wang Q."/>
            <person name="Cai R."/>
            <person name="Wang Z."/>
        </authorList>
    </citation>
    <scope>NUCLEOTIDE SEQUENCE</scope>
    <source>
        <strain evidence="2">DSM 17978</strain>
        <plasmid evidence="2">unnamed3</plasmid>
    </source>
</reference>
<dbReference type="RefSeq" id="WP_268008901.1">
    <property type="nucleotide sequence ID" value="NZ_CP104070.1"/>
</dbReference>
<evidence type="ECO:0000313" key="3">
    <source>
        <dbReference type="Proteomes" id="UP001164761"/>
    </source>
</evidence>
<keyword evidence="3" id="KW-1185">Reference proteome</keyword>
<accession>A0ABY6ZQB8</accession>
<feature type="domain" description="Reverse transcriptase Ty1/copia-type" evidence="1">
    <location>
        <begin position="2"/>
        <end position="71"/>
    </location>
</feature>
<evidence type="ECO:0000259" key="1">
    <source>
        <dbReference type="Pfam" id="PF07727"/>
    </source>
</evidence>
<keyword evidence="2" id="KW-0614">Plasmid</keyword>